<dbReference type="Pfam" id="PF18335">
    <property type="entry name" value="SH3_13"/>
    <property type="match status" value="1"/>
</dbReference>
<evidence type="ECO:0000313" key="6">
    <source>
        <dbReference type="Proteomes" id="UP000178526"/>
    </source>
</evidence>
<dbReference type="PANTHER" id="PTHR43788">
    <property type="entry name" value="DNA2/NAM7 HELICASE FAMILY MEMBER"/>
    <property type="match status" value="1"/>
</dbReference>
<organism evidence="5 6">
    <name type="scientific">Candidatus Schekmanbacteria bacterium GWA2_38_11</name>
    <dbReference type="NCBI Taxonomy" id="1817876"/>
    <lineage>
        <taxon>Bacteria</taxon>
        <taxon>Candidatus Schekmaniibacteriota</taxon>
    </lineage>
</organism>
<dbReference type="InterPro" id="IPR041451">
    <property type="entry name" value="RecD2_SH13"/>
</dbReference>
<feature type="domain" description="Helix-hairpin-helix DNA-binding motif class 1" evidence="3">
    <location>
        <begin position="87"/>
        <end position="108"/>
    </location>
</feature>
<dbReference type="InterPro" id="IPR003583">
    <property type="entry name" value="Hlx-hairpin-Hlx_DNA-bd_motif"/>
</dbReference>
<dbReference type="GO" id="GO:0005524">
    <property type="term" value="F:ATP binding"/>
    <property type="evidence" value="ECO:0007669"/>
    <property type="project" value="UniProtKB-KW"/>
</dbReference>
<dbReference type="SUPFAM" id="SSF52540">
    <property type="entry name" value="P-loop containing nucleoside triphosphate hydrolases"/>
    <property type="match status" value="2"/>
</dbReference>
<dbReference type="CDD" id="cd17933">
    <property type="entry name" value="DEXSc_RecD-like"/>
    <property type="match status" value="1"/>
</dbReference>
<protein>
    <submittedName>
        <fullName evidence="5">Recombinase RecD</fullName>
    </submittedName>
</protein>
<dbReference type="SMART" id="SM00382">
    <property type="entry name" value="AAA"/>
    <property type="match status" value="1"/>
</dbReference>
<dbReference type="Proteomes" id="UP000178526">
    <property type="component" value="Unassembled WGS sequence"/>
</dbReference>
<dbReference type="Pfam" id="PF13245">
    <property type="entry name" value="AAA_19"/>
    <property type="match status" value="1"/>
</dbReference>
<feature type="domain" description="Helix-hairpin-helix DNA-binding motif class 1" evidence="3">
    <location>
        <begin position="122"/>
        <end position="141"/>
    </location>
</feature>
<dbReference type="NCBIfam" id="TIGR01448">
    <property type="entry name" value="recD_rel"/>
    <property type="match status" value="1"/>
</dbReference>
<dbReference type="SUPFAM" id="SSF47781">
    <property type="entry name" value="RuvA domain 2-like"/>
    <property type="match status" value="1"/>
</dbReference>
<evidence type="ECO:0000259" key="4">
    <source>
        <dbReference type="SMART" id="SM00382"/>
    </source>
</evidence>
<dbReference type="Pfam" id="PF14520">
    <property type="entry name" value="HHH_5"/>
    <property type="match status" value="1"/>
</dbReference>
<dbReference type="GO" id="GO:0006310">
    <property type="term" value="P:DNA recombination"/>
    <property type="evidence" value="ECO:0007669"/>
    <property type="project" value="InterPro"/>
</dbReference>
<dbReference type="GO" id="GO:0043139">
    <property type="term" value="F:5'-3' DNA helicase activity"/>
    <property type="evidence" value="ECO:0007669"/>
    <property type="project" value="InterPro"/>
</dbReference>
<proteinExistence type="inferred from homology"/>
<dbReference type="Gene3D" id="1.10.150.20">
    <property type="entry name" value="5' to 3' exonuclease, C-terminal subdomain"/>
    <property type="match status" value="1"/>
</dbReference>
<dbReference type="Pfam" id="PF23139">
    <property type="entry name" value="OB_YrrC"/>
    <property type="match status" value="1"/>
</dbReference>
<dbReference type="EMBL" id="MGDB01000105">
    <property type="protein sequence ID" value="OGL40221.1"/>
    <property type="molecule type" value="Genomic_DNA"/>
</dbReference>
<name>A0A1F7RFM2_9BACT</name>
<dbReference type="Pfam" id="PF14490">
    <property type="entry name" value="HHH_RecD2"/>
    <property type="match status" value="1"/>
</dbReference>
<evidence type="ECO:0000313" key="5">
    <source>
        <dbReference type="EMBL" id="OGL40221.1"/>
    </source>
</evidence>
<feature type="domain" description="AAA+ ATPase" evidence="4">
    <location>
        <begin position="346"/>
        <end position="461"/>
    </location>
</feature>
<dbReference type="InterPro" id="IPR027785">
    <property type="entry name" value="UvrD-like_helicase_C"/>
</dbReference>
<dbReference type="Gene3D" id="1.10.10.2220">
    <property type="match status" value="1"/>
</dbReference>
<dbReference type="AlphaFoldDB" id="A0A1F7RFM2"/>
<dbReference type="GO" id="GO:0006281">
    <property type="term" value="P:DNA repair"/>
    <property type="evidence" value="ECO:0007669"/>
    <property type="project" value="InterPro"/>
</dbReference>
<evidence type="ECO:0000256" key="2">
    <source>
        <dbReference type="ARBA" id="ARBA00022840"/>
    </source>
</evidence>
<dbReference type="GO" id="GO:0003677">
    <property type="term" value="F:DNA binding"/>
    <property type="evidence" value="ECO:0007669"/>
    <property type="project" value="InterPro"/>
</dbReference>
<dbReference type="SMART" id="SM00278">
    <property type="entry name" value="HhH1"/>
    <property type="match status" value="3"/>
</dbReference>
<dbReference type="GO" id="GO:0009338">
    <property type="term" value="C:exodeoxyribonuclease V complex"/>
    <property type="evidence" value="ECO:0007669"/>
    <property type="project" value="TreeGrafter"/>
</dbReference>
<dbReference type="InterPro" id="IPR010994">
    <property type="entry name" value="RuvA_2-like"/>
</dbReference>
<evidence type="ECO:0000256" key="1">
    <source>
        <dbReference type="ARBA" id="ARBA00022741"/>
    </source>
</evidence>
<dbReference type="InterPro" id="IPR050534">
    <property type="entry name" value="Coronavir_polyprotein_1ab"/>
</dbReference>
<dbReference type="HAMAP" id="MF_01488">
    <property type="entry name" value="RecD2"/>
    <property type="match status" value="1"/>
</dbReference>
<accession>A0A1F7RFM2</accession>
<dbReference type="InterPro" id="IPR029493">
    <property type="entry name" value="RecD2-like_HHH"/>
</dbReference>
<dbReference type="InterPro" id="IPR006345">
    <property type="entry name" value="RecD2"/>
</dbReference>
<reference evidence="5 6" key="1">
    <citation type="journal article" date="2016" name="Nat. Commun.">
        <title>Thousands of microbial genomes shed light on interconnected biogeochemical processes in an aquifer system.</title>
        <authorList>
            <person name="Anantharaman K."/>
            <person name="Brown C.T."/>
            <person name="Hug L.A."/>
            <person name="Sharon I."/>
            <person name="Castelle C.J."/>
            <person name="Probst A.J."/>
            <person name="Thomas B.C."/>
            <person name="Singh A."/>
            <person name="Wilkins M.J."/>
            <person name="Karaoz U."/>
            <person name="Brodie E.L."/>
            <person name="Williams K.H."/>
            <person name="Hubbard S.S."/>
            <person name="Banfield J.F."/>
        </authorList>
    </citation>
    <scope>NUCLEOTIDE SEQUENCE [LARGE SCALE GENOMIC DNA]</scope>
</reference>
<dbReference type="CDD" id="cd18809">
    <property type="entry name" value="SF1_C_RecD"/>
    <property type="match status" value="1"/>
</dbReference>
<dbReference type="Gene3D" id="2.30.30.940">
    <property type="match status" value="1"/>
</dbReference>
<dbReference type="InterPro" id="IPR003593">
    <property type="entry name" value="AAA+_ATPase"/>
</dbReference>
<comment type="caution">
    <text evidence="5">The sequence shown here is derived from an EMBL/GenBank/DDBJ whole genome shotgun (WGS) entry which is preliminary data.</text>
</comment>
<dbReference type="GO" id="GO:0017116">
    <property type="term" value="F:single-stranded DNA helicase activity"/>
    <property type="evidence" value="ECO:0007669"/>
    <property type="project" value="TreeGrafter"/>
</dbReference>
<keyword evidence="1" id="KW-0547">Nucleotide-binding</keyword>
<keyword evidence="2" id="KW-0067">ATP-binding</keyword>
<dbReference type="PANTHER" id="PTHR43788:SF6">
    <property type="entry name" value="DNA HELICASE B"/>
    <property type="match status" value="1"/>
</dbReference>
<evidence type="ECO:0000259" key="3">
    <source>
        <dbReference type="SMART" id="SM00278"/>
    </source>
</evidence>
<feature type="domain" description="Helix-hairpin-helix DNA-binding motif class 1" evidence="3">
    <location>
        <begin position="186"/>
        <end position="205"/>
    </location>
</feature>
<dbReference type="Gene3D" id="3.40.50.300">
    <property type="entry name" value="P-loop containing nucleotide triphosphate hydrolases"/>
    <property type="match status" value="2"/>
</dbReference>
<dbReference type="InterPro" id="IPR055446">
    <property type="entry name" value="RecD2_N_OB"/>
</dbReference>
<gene>
    <name evidence="5" type="ORF">A2042_08550</name>
</gene>
<dbReference type="InterPro" id="IPR027417">
    <property type="entry name" value="P-loop_NTPase"/>
</dbReference>
<sequence length="730" mass="81695">MKSESATIEGVLTHVVYSNEENSYTVAKLKLVDEYKVVTVVGNLYGVSTGETLRLTGEWTTHKKFGEQFKIESYASIAPATINGIERYLSSGLIKGIGPVMAKRLVKKFGLKTLDVIENDIESLKKVDGIGEKRIELIANAWSEQKGIREIMIFLQGNGISSAYSAKIFKVYKNEAISVVKTNPYRLATDVIGIGFKIADQIAQNLGIEKNSIERAKAGVAYVLQELADEGHVCYPYEELKNKCSELLEIDGNVIENALAELERGKEIYVERKIKGNDQSPDEGGIVYQIPFYVAELGVSSRIARLLEVSFGREIKNAEGELESVQKQLHIKLAPDQVRAIRNAILKKMMIITGGPGTGKTTIVRSILKIYEKLGARVILAAPTGRAAKRLAESTGREAKTIHRLLEYNPQKGGFGKNESSKLKADVIIIDEASMIDLILMHHLLKAIPETAKLILVGDIHQLPSVGAGNVLKDIINSERVEVVQLKEIFRQAAGSMIIVNAHRINNGEFPVIPKPNKKEDLFDFYFIEEEDGEKVVKIIKELCIERIPKRFRFHPVDDIQVLSPMHKGSIGAANLNYELQEALNPDGAELARGGRIFRVNDKVMQIKNNYEKDVYNGDIGRIAEIDFEEQELQVMYDTVEVSYDFSELDEITLSYAISVHKSQGSEYNAVIIPLLEQHYFLLQRNLLYTAVTRGKKLVVLIGTKRAIGMALSNNRVQERYTMLRQRLME</sequence>
<dbReference type="Pfam" id="PF13538">
    <property type="entry name" value="UvrD_C_2"/>
    <property type="match status" value="1"/>
</dbReference>